<protein>
    <submittedName>
        <fullName evidence="1">Uncharacterized protein</fullName>
    </submittedName>
</protein>
<evidence type="ECO:0000313" key="1">
    <source>
        <dbReference type="EMBL" id="KKK41176.1"/>
    </source>
</evidence>
<gene>
    <name evidence="1" type="ORF">LCGC14_2815030</name>
</gene>
<feature type="non-terminal residue" evidence="1">
    <location>
        <position position="1"/>
    </location>
</feature>
<sequence>PPSHNIFDADLLAAVEPVAHWIYALAKLKAPEPWKLGNK</sequence>
<reference evidence="1" key="1">
    <citation type="journal article" date="2015" name="Nature">
        <title>Complex archaea that bridge the gap between prokaryotes and eukaryotes.</title>
        <authorList>
            <person name="Spang A."/>
            <person name="Saw J.H."/>
            <person name="Jorgensen S.L."/>
            <person name="Zaremba-Niedzwiedzka K."/>
            <person name="Martijn J."/>
            <person name="Lind A.E."/>
            <person name="van Eijk R."/>
            <person name="Schleper C."/>
            <person name="Guy L."/>
            <person name="Ettema T.J."/>
        </authorList>
    </citation>
    <scope>NUCLEOTIDE SEQUENCE</scope>
</reference>
<proteinExistence type="predicted"/>
<comment type="caution">
    <text evidence="1">The sequence shown here is derived from an EMBL/GenBank/DDBJ whole genome shotgun (WGS) entry which is preliminary data.</text>
</comment>
<organism evidence="1">
    <name type="scientific">marine sediment metagenome</name>
    <dbReference type="NCBI Taxonomy" id="412755"/>
    <lineage>
        <taxon>unclassified sequences</taxon>
        <taxon>metagenomes</taxon>
        <taxon>ecological metagenomes</taxon>
    </lineage>
</organism>
<name>A0A0F8XYE9_9ZZZZ</name>
<dbReference type="EMBL" id="LAZR01070421">
    <property type="protein sequence ID" value="KKK41176.1"/>
    <property type="molecule type" value="Genomic_DNA"/>
</dbReference>
<dbReference type="AlphaFoldDB" id="A0A0F8XYE9"/>
<accession>A0A0F8XYE9</accession>